<keyword evidence="2" id="KW-1185">Reference proteome</keyword>
<name>A0A1X0DTF4_MYCHE</name>
<dbReference type="AlphaFoldDB" id="A0A1X0DTF4"/>
<organism evidence="1 2">
    <name type="scientific">Mycobacterium heidelbergense</name>
    <dbReference type="NCBI Taxonomy" id="53376"/>
    <lineage>
        <taxon>Bacteria</taxon>
        <taxon>Bacillati</taxon>
        <taxon>Actinomycetota</taxon>
        <taxon>Actinomycetes</taxon>
        <taxon>Mycobacteriales</taxon>
        <taxon>Mycobacteriaceae</taxon>
        <taxon>Mycobacterium</taxon>
        <taxon>Mycobacterium simiae complex</taxon>
    </lineage>
</organism>
<reference evidence="1 2" key="1">
    <citation type="submission" date="2017-02" db="EMBL/GenBank/DDBJ databases">
        <title>The new phylogeny of genus Mycobacterium.</title>
        <authorList>
            <person name="Tortoli E."/>
            <person name="Trovato A."/>
            <person name="Cirillo D.M."/>
        </authorList>
    </citation>
    <scope>NUCLEOTIDE SEQUENCE [LARGE SCALE GENOMIC DNA]</scope>
    <source>
        <strain evidence="1 2">DSM 44471</strain>
    </source>
</reference>
<evidence type="ECO:0000313" key="2">
    <source>
        <dbReference type="Proteomes" id="UP000192566"/>
    </source>
</evidence>
<gene>
    <name evidence="1" type="ORF">BST25_04440</name>
</gene>
<dbReference type="OrthoDB" id="9816539at2"/>
<dbReference type="RefSeq" id="WP_083072730.1">
    <property type="nucleotide sequence ID" value="NZ_AP022615.1"/>
</dbReference>
<sequence>MGEWDANAVETLRRAVFSSDGSIVEVVRGRLNDEVLQLAGDGLLDAVAQGVGGAAELAAECAAALRERGWEGDEELADQLVASLGQGATPMLRSLPVDLEELASLLEGDPVWGGGRMDLKTGECWPGSPDFENFDDDGLDDDEDRWLYVECVGSRDGYRDMERFIDTVGDPAIADRLEIAISGKGAFRRFKDVLSRWPDELERYYQFSGERQRGRARAWLAEAGYRPAGAARP</sequence>
<comment type="caution">
    <text evidence="1">The sequence shown here is derived from an EMBL/GenBank/DDBJ whole genome shotgun (WGS) entry which is preliminary data.</text>
</comment>
<proteinExistence type="predicted"/>
<dbReference type="Pfam" id="PF03682">
    <property type="entry name" value="UPF0158"/>
    <property type="match status" value="1"/>
</dbReference>
<protein>
    <submittedName>
        <fullName evidence="1">Uncharacterized protein</fullName>
    </submittedName>
</protein>
<evidence type="ECO:0000313" key="1">
    <source>
        <dbReference type="EMBL" id="ORA75693.1"/>
    </source>
</evidence>
<dbReference type="InterPro" id="IPR005361">
    <property type="entry name" value="UPF0158"/>
</dbReference>
<dbReference type="STRING" id="53376.BST25_04440"/>
<accession>A0A1X0DTF4</accession>
<dbReference type="Proteomes" id="UP000192566">
    <property type="component" value="Unassembled WGS sequence"/>
</dbReference>
<dbReference type="EMBL" id="MVHR01000004">
    <property type="protein sequence ID" value="ORA75693.1"/>
    <property type="molecule type" value="Genomic_DNA"/>
</dbReference>